<dbReference type="GO" id="GO:0001522">
    <property type="term" value="P:pseudouridine synthesis"/>
    <property type="evidence" value="ECO:0007669"/>
    <property type="project" value="InterPro"/>
</dbReference>
<organism evidence="3 4">
    <name type="scientific">Symbiodinium natans</name>
    <dbReference type="NCBI Taxonomy" id="878477"/>
    <lineage>
        <taxon>Eukaryota</taxon>
        <taxon>Sar</taxon>
        <taxon>Alveolata</taxon>
        <taxon>Dinophyceae</taxon>
        <taxon>Suessiales</taxon>
        <taxon>Symbiodiniaceae</taxon>
        <taxon>Symbiodinium</taxon>
    </lineage>
</organism>
<dbReference type="GO" id="GO:0003723">
    <property type="term" value="F:RNA binding"/>
    <property type="evidence" value="ECO:0007669"/>
    <property type="project" value="InterPro"/>
</dbReference>
<evidence type="ECO:0000259" key="1">
    <source>
        <dbReference type="Pfam" id="PF12777"/>
    </source>
</evidence>
<dbReference type="AlphaFoldDB" id="A0A812QCQ6"/>
<dbReference type="InterPro" id="IPR026983">
    <property type="entry name" value="DHC"/>
</dbReference>
<dbReference type="GO" id="GO:0030286">
    <property type="term" value="C:dynein complex"/>
    <property type="evidence" value="ECO:0007669"/>
    <property type="project" value="InterPro"/>
</dbReference>
<feature type="domain" description="Dynein heavy chain AAA module D4" evidence="2">
    <location>
        <begin position="92"/>
        <end position="181"/>
    </location>
</feature>
<dbReference type="Pfam" id="PF12780">
    <property type="entry name" value="AAA_8"/>
    <property type="match status" value="1"/>
</dbReference>
<dbReference type="PANTHER" id="PTHR22878:SF68">
    <property type="entry name" value="DYNEIN HEAVY CHAIN 6, AXONEMAL-LIKE"/>
    <property type="match status" value="1"/>
</dbReference>
<dbReference type="GO" id="GO:0009982">
    <property type="term" value="F:pseudouridine synthase activity"/>
    <property type="evidence" value="ECO:0007669"/>
    <property type="project" value="InterPro"/>
</dbReference>
<dbReference type="OrthoDB" id="345708at2759"/>
<dbReference type="EMBL" id="CAJNDS010002211">
    <property type="protein sequence ID" value="CAE7374772.1"/>
    <property type="molecule type" value="Genomic_DNA"/>
</dbReference>
<keyword evidence="4" id="KW-1185">Reference proteome</keyword>
<dbReference type="GO" id="GO:0051959">
    <property type="term" value="F:dynein light intermediate chain binding"/>
    <property type="evidence" value="ECO:0007669"/>
    <property type="project" value="InterPro"/>
</dbReference>
<comment type="caution">
    <text evidence="3">The sequence shown here is derived from an EMBL/GenBank/DDBJ whole genome shotgun (WGS) entry which is preliminary data.</text>
</comment>
<dbReference type="SUPFAM" id="SSF55120">
    <property type="entry name" value="Pseudouridine synthase"/>
    <property type="match status" value="1"/>
</dbReference>
<evidence type="ECO:0000313" key="4">
    <source>
        <dbReference type="Proteomes" id="UP000604046"/>
    </source>
</evidence>
<dbReference type="GO" id="GO:0045505">
    <property type="term" value="F:dynein intermediate chain binding"/>
    <property type="evidence" value="ECO:0007669"/>
    <property type="project" value="InterPro"/>
</dbReference>
<dbReference type="Proteomes" id="UP000604046">
    <property type="component" value="Unassembled WGS sequence"/>
</dbReference>
<evidence type="ECO:0000259" key="2">
    <source>
        <dbReference type="Pfam" id="PF12780"/>
    </source>
</evidence>
<dbReference type="InterPro" id="IPR024743">
    <property type="entry name" value="Dynein_HC_stalk"/>
</dbReference>
<proteinExistence type="predicted"/>
<dbReference type="Gene3D" id="1.20.920.20">
    <property type="match status" value="1"/>
</dbReference>
<dbReference type="PANTHER" id="PTHR22878">
    <property type="entry name" value="DYNEIN HEAVY CHAIN 6, AXONEMAL-LIKE-RELATED"/>
    <property type="match status" value="1"/>
</dbReference>
<sequence>MLLIRAHLASVGLPILGDDVYGQPELYTFCPRLFLHCRRLELLALNGQELSLEAPLPADLHDVLDSLVFPGRRGLPCTLSAVAVSEAKTIAAWFPSLINCATVDWYDPWPEDALISVAERYYVQAPKELELDASIAALSKISCVIHASASEAADKFFDELRRKTYMTPTSYLELIKLFTDLLGMKKGELDTKLNRYRVGAQRLKETESVVDKLKVDLTKMQPVIEQGKKDTEKLIVQVDKEEAVAKEAQAACEVDEKEAGEAAATANAIKTECQRELDEALPEYYDAIKALDSLDKKDIQEVKSFAKPPALVEVVLSAVCLLMNKKETWDEAEGPPSSL</sequence>
<dbReference type="InterPro" id="IPR020103">
    <property type="entry name" value="PsdUridine_synth_cat_dom_sf"/>
</dbReference>
<dbReference type="Pfam" id="PF12777">
    <property type="entry name" value="MT"/>
    <property type="match status" value="1"/>
</dbReference>
<feature type="domain" description="Dynein heavy chain coiled coil stalk" evidence="1">
    <location>
        <begin position="195"/>
        <end position="325"/>
    </location>
</feature>
<name>A0A812QCQ6_9DINO</name>
<reference evidence="3" key="1">
    <citation type="submission" date="2021-02" db="EMBL/GenBank/DDBJ databases">
        <authorList>
            <person name="Dougan E. K."/>
            <person name="Rhodes N."/>
            <person name="Thang M."/>
            <person name="Chan C."/>
        </authorList>
    </citation>
    <scope>NUCLEOTIDE SEQUENCE</scope>
</reference>
<accession>A0A812QCQ6</accession>
<dbReference type="InterPro" id="IPR024317">
    <property type="entry name" value="Dynein_heavy_chain_D4_dom"/>
</dbReference>
<dbReference type="GO" id="GO:0007018">
    <property type="term" value="P:microtubule-based movement"/>
    <property type="evidence" value="ECO:0007669"/>
    <property type="project" value="InterPro"/>
</dbReference>
<gene>
    <name evidence="3" type="primary">DNAH6</name>
    <name evidence="3" type="ORF">SNAT2548_LOCUS20474</name>
</gene>
<dbReference type="Gene3D" id="3.30.2350.10">
    <property type="entry name" value="Pseudouridine synthase"/>
    <property type="match status" value="1"/>
</dbReference>
<evidence type="ECO:0000313" key="3">
    <source>
        <dbReference type="EMBL" id="CAE7374772.1"/>
    </source>
</evidence>
<protein>
    <submittedName>
        <fullName evidence="3">DNAH6 protein</fullName>
    </submittedName>
</protein>